<accession>A0ABS9WCR4</accession>
<gene>
    <name evidence="2" type="ORF">MON41_25685</name>
</gene>
<evidence type="ECO:0000313" key="3">
    <source>
        <dbReference type="Proteomes" id="UP001201985"/>
    </source>
</evidence>
<dbReference type="Proteomes" id="UP001201985">
    <property type="component" value="Unassembled WGS sequence"/>
</dbReference>
<reference evidence="2 3" key="1">
    <citation type="submission" date="2022-03" db="EMBL/GenBank/DDBJ databases">
        <title>Complete genome analysis of Roseomonas KG 17.1 : a prolific producer of plant growth promoters.</title>
        <authorList>
            <person name="Saadouli I."/>
            <person name="Najjari A."/>
            <person name="Mosbah A."/>
            <person name="Ouzari H.I."/>
        </authorList>
    </citation>
    <scope>NUCLEOTIDE SEQUENCE [LARGE SCALE GENOMIC DNA]</scope>
    <source>
        <strain evidence="2 3">KG17-1</strain>
    </source>
</reference>
<sequence>SPRRQPRIPPKYYPNSSIQIKHTSQLTQPNHPKAIKPSILPENPMQFSISVGRYLVPFGHSVKHFSHRLIAALNFTSRLL</sequence>
<dbReference type="EMBL" id="JALBUU010000125">
    <property type="protein sequence ID" value="MCI0757031.1"/>
    <property type="molecule type" value="Genomic_DNA"/>
</dbReference>
<feature type="compositionally biased region" description="Polar residues" evidence="1">
    <location>
        <begin position="14"/>
        <end position="30"/>
    </location>
</feature>
<protein>
    <submittedName>
        <fullName evidence="2">Uncharacterized protein</fullName>
    </submittedName>
</protein>
<evidence type="ECO:0000256" key="1">
    <source>
        <dbReference type="SAM" id="MobiDB-lite"/>
    </source>
</evidence>
<organism evidence="2 3">
    <name type="scientific">Teichococcus vastitatis</name>
    <dbReference type="NCBI Taxonomy" id="2307076"/>
    <lineage>
        <taxon>Bacteria</taxon>
        <taxon>Pseudomonadati</taxon>
        <taxon>Pseudomonadota</taxon>
        <taxon>Alphaproteobacteria</taxon>
        <taxon>Acetobacterales</taxon>
        <taxon>Roseomonadaceae</taxon>
        <taxon>Roseomonas</taxon>
    </lineage>
</organism>
<feature type="non-terminal residue" evidence="2">
    <location>
        <position position="1"/>
    </location>
</feature>
<proteinExistence type="predicted"/>
<evidence type="ECO:0000313" key="2">
    <source>
        <dbReference type="EMBL" id="MCI0757031.1"/>
    </source>
</evidence>
<feature type="region of interest" description="Disordered" evidence="1">
    <location>
        <begin position="1"/>
        <end position="36"/>
    </location>
</feature>
<dbReference type="RefSeq" id="WP_241794050.1">
    <property type="nucleotide sequence ID" value="NZ_JALBUU010000125.1"/>
</dbReference>
<comment type="caution">
    <text evidence="2">The sequence shown here is derived from an EMBL/GenBank/DDBJ whole genome shotgun (WGS) entry which is preliminary data.</text>
</comment>
<name>A0ABS9WCR4_9PROT</name>
<keyword evidence="3" id="KW-1185">Reference proteome</keyword>